<sequence length="390" mass="43345">MSLNALKTASYRDLINDGFDVTNAHDLKRVDDLRRARVDLDYAGRPLILLGAGSMMARAFVQYCVDHFNVRGIVDNGLSGQELCGQPVIGDETLREVLAVSPDAIGILCCGSEAPMRHFQRVWGDGGQPLLFYFEVMTTFPKGFDGGVRVNDLLAYGDLDILASVQAFGRKILSDPESRKVLDALMIYRLTWDEAALEPVRRPIEGVYFDNELCAPNEREIFVDGGAFDGDTVRQFIARTGRQYRHIHAFELDPINVDSLRAKTADVRDISVHAAGLWSHADSIGFETTGAMGSAINQASEVRLPVDALDNMNLGEITFVKFDIEGAEGPALDGMTRTITDYKPKMALSAYHKADDIPVLAQKLLDLRPDYRFELRHYSSMIWETVLYAS</sequence>
<reference evidence="2" key="1">
    <citation type="journal article" date="2014" name="Int. J. Syst. Evol. Microbiol.">
        <title>Complete genome sequence of Corynebacterium casei LMG S-19264T (=DSM 44701T), isolated from a smear-ripened cheese.</title>
        <authorList>
            <consortium name="US DOE Joint Genome Institute (JGI-PGF)"/>
            <person name="Walter F."/>
            <person name="Albersmeier A."/>
            <person name="Kalinowski J."/>
            <person name="Ruckert C."/>
        </authorList>
    </citation>
    <scope>NUCLEOTIDE SEQUENCE</scope>
    <source>
        <strain evidence="2">KCTC 32296</strain>
    </source>
</reference>
<reference evidence="2" key="2">
    <citation type="submission" date="2020-09" db="EMBL/GenBank/DDBJ databases">
        <authorList>
            <person name="Sun Q."/>
            <person name="Kim S."/>
        </authorList>
    </citation>
    <scope>NUCLEOTIDE SEQUENCE</scope>
    <source>
        <strain evidence="2">KCTC 32296</strain>
    </source>
</reference>
<dbReference type="Gene3D" id="3.40.50.150">
    <property type="entry name" value="Vaccinia Virus protein VP39"/>
    <property type="match status" value="1"/>
</dbReference>
<evidence type="ECO:0000313" key="3">
    <source>
        <dbReference type="Proteomes" id="UP000662572"/>
    </source>
</evidence>
<dbReference type="AlphaFoldDB" id="A0A918QEY6"/>
<protein>
    <recommendedName>
        <fullName evidence="1">Methyltransferase FkbM domain-containing protein</fullName>
    </recommendedName>
</protein>
<evidence type="ECO:0000259" key="1">
    <source>
        <dbReference type="Pfam" id="PF05050"/>
    </source>
</evidence>
<keyword evidence="3" id="KW-1185">Reference proteome</keyword>
<comment type="caution">
    <text evidence="2">The sequence shown here is derived from an EMBL/GenBank/DDBJ whole genome shotgun (WGS) entry which is preliminary data.</text>
</comment>
<accession>A0A918QEY6</accession>
<dbReference type="SUPFAM" id="SSF53335">
    <property type="entry name" value="S-adenosyl-L-methionine-dependent methyltransferases"/>
    <property type="match status" value="1"/>
</dbReference>
<feature type="domain" description="Methyltransferase FkbM" evidence="1">
    <location>
        <begin position="224"/>
        <end position="366"/>
    </location>
</feature>
<name>A0A918QEY6_9CAUL</name>
<dbReference type="EMBL" id="BMZB01000006">
    <property type="protein sequence ID" value="GGZ43081.1"/>
    <property type="molecule type" value="Genomic_DNA"/>
</dbReference>
<dbReference type="InterPro" id="IPR029063">
    <property type="entry name" value="SAM-dependent_MTases_sf"/>
</dbReference>
<gene>
    <name evidence="2" type="ORF">GCM10011273_32330</name>
</gene>
<dbReference type="Gene3D" id="3.40.50.720">
    <property type="entry name" value="NAD(P)-binding Rossmann-like Domain"/>
    <property type="match status" value="1"/>
</dbReference>
<evidence type="ECO:0000313" key="2">
    <source>
        <dbReference type="EMBL" id="GGZ43081.1"/>
    </source>
</evidence>
<proteinExistence type="predicted"/>
<dbReference type="InterPro" id="IPR006342">
    <property type="entry name" value="FkbM_mtfrase"/>
</dbReference>
<dbReference type="Proteomes" id="UP000662572">
    <property type="component" value="Unassembled WGS sequence"/>
</dbReference>
<dbReference type="RefSeq" id="WP_189488529.1">
    <property type="nucleotide sequence ID" value="NZ_BMZB01000006.1"/>
</dbReference>
<organism evidence="2 3">
    <name type="scientific">Asticcacaulis endophyticus</name>
    <dbReference type="NCBI Taxonomy" id="1395890"/>
    <lineage>
        <taxon>Bacteria</taxon>
        <taxon>Pseudomonadati</taxon>
        <taxon>Pseudomonadota</taxon>
        <taxon>Alphaproteobacteria</taxon>
        <taxon>Caulobacterales</taxon>
        <taxon>Caulobacteraceae</taxon>
        <taxon>Asticcacaulis</taxon>
    </lineage>
</organism>
<dbReference type="Pfam" id="PF05050">
    <property type="entry name" value="Methyltransf_21"/>
    <property type="match status" value="1"/>
</dbReference>
<dbReference type="NCBIfam" id="TIGR01444">
    <property type="entry name" value="fkbM_fam"/>
    <property type="match status" value="1"/>
</dbReference>